<proteinExistence type="predicted"/>
<reference evidence="10" key="1">
    <citation type="submission" date="2022-12" db="EMBL/GenBank/DDBJ databases">
        <title>Paraconexibacter alkalitolerans sp. nov. and Baekduia alba sp. nov., isolated from soil and emended description of the genera Paraconexibacter (Chun et al., 2020) and Baekduia (An et al., 2020).</title>
        <authorList>
            <person name="Vieira S."/>
            <person name="Huber K.J."/>
            <person name="Geppert A."/>
            <person name="Wolf J."/>
            <person name="Neumann-Schaal M."/>
            <person name="Muesken M."/>
            <person name="Overmann J."/>
        </authorList>
    </citation>
    <scope>NUCLEOTIDE SEQUENCE</scope>
    <source>
        <strain evidence="10">AEG42_29</strain>
    </source>
</reference>
<protein>
    <recommendedName>
        <fullName evidence="11">Glycosyltransferase RgtA/B/C/D-like domain-containing protein</fullName>
    </recommendedName>
</protein>
<dbReference type="RefSeq" id="WP_354699280.1">
    <property type="nucleotide sequence ID" value="NZ_CP114014.1"/>
</dbReference>
<name>A0AAU7B261_9ACTN</name>
<feature type="region of interest" description="Disordered" evidence="8">
    <location>
        <begin position="104"/>
        <end position="128"/>
    </location>
</feature>
<feature type="transmembrane region" description="Helical" evidence="9">
    <location>
        <begin position="346"/>
        <end position="366"/>
    </location>
</feature>
<evidence type="ECO:0000256" key="9">
    <source>
        <dbReference type="SAM" id="Phobius"/>
    </source>
</evidence>
<dbReference type="InterPro" id="IPR050297">
    <property type="entry name" value="LipidA_mod_glycosyltrf_83"/>
</dbReference>
<feature type="transmembrane region" description="Helical" evidence="9">
    <location>
        <begin position="218"/>
        <end position="237"/>
    </location>
</feature>
<evidence type="ECO:0000256" key="5">
    <source>
        <dbReference type="ARBA" id="ARBA00022692"/>
    </source>
</evidence>
<evidence type="ECO:0000256" key="2">
    <source>
        <dbReference type="ARBA" id="ARBA00022475"/>
    </source>
</evidence>
<dbReference type="GO" id="GO:0016763">
    <property type="term" value="F:pentosyltransferase activity"/>
    <property type="evidence" value="ECO:0007669"/>
    <property type="project" value="TreeGrafter"/>
</dbReference>
<feature type="region of interest" description="Disordered" evidence="8">
    <location>
        <begin position="299"/>
        <end position="337"/>
    </location>
</feature>
<dbReference type="KEGG" id="parq:DSM112329_04991"/>
<evidence type="ECO:0000313" key="10">
    <source>
        <dbReference type="EMBL" id="XAY08095.1"/>
    </source>
</evidence>
<keyword evidence="5 9" id="KW-0812">Transmembrane</keyword>
<keyword evidence="4" id="KW-0808">Transferase</keyword>
<keyword evidence="3" id="KW-0328">Glycosyltransferase</keyword>
<organism evidence="10">
    <name type="scientific">Paraconexibacter sp. AEG42_29</name>
    <dbReference type="NCBI Taxonomy" id="2997339"/>
    <lineage>
        <taxon>Bacteria</taxon>
        <taxon>Bacillati</taxon>
        <taxon>Actinomycetota</taxon>
        <taxon>Thermoleophilia</taxon>
        <taxon>Solirubrobacterales</taxon>
        <taxon>Paraconexibacteraceae</taxon>
        <taxon>Paraconexibacter</taxon>
    </lineage>
</organism>
<evidence type="ECO:0000256" key="8">
    <source>
        <dbReference type="SAM" id="MobiDB-lite"/>
    </source>
</evidence>
<feature type="transmembrane region" description="Helical" evidence="9">
    <location>
        <begin position="155"/>
        <end position="174"/>
    </location>
</feature>
<comment type="subcellular location">
    <subcellularLocation>
        <location evidence="1">Cell membrane</location>
        <topology evidence="1">Multi-pass membrane protein</topology>
    </subcellularLocation>
</comment>
<accession>A0AAU7B261</accession>
<keyword evidence="7 9" id="KW-0472">Membrane</keyword>
<evidence type="ECO:0000256" key="4">
    <source>
        <dbReference type="ARBA" id="ARBA00022679"/>
    </source>
</evidence>
<dbReference type="GO" id="GO:0009103">
    <property type="term" value="P:lipopolysaccharide biosynthetic process"/>
    <property type="evidence" value="ECO:0007669"/>
    <property type="project" value="UniProtKB-ARBA"/>
</dbReference>
<evidence type="ECO:0008006" key="11">
    <source>
        <dbReference type="Google" id="ProtNLM"/>
    </source>
</evidence>
<feature type="transmembrane region" description="Helical" evidence="9">
    <location>
        <begin position="186"/>
        <end position="212"/>
    </location>
</feature>
<dbReference type="PANTHER" id="PTHR33908">
    <property type="entry name" value="MANNOSYLTRANSFERASE YKCB-RELATED"/>
    <property type="match status" value="1"/>
</dbReference>
<feature type="transmembrane region" description="Helical" evidence="9">
    <location>
        <begin position="75"/>
        <end position="97"/>
    </location>
</feature>
<feature type="transmembrane region" description="Helical" evidence="9">
    <location>
        <begin position="274"/>
        <end position="295"/>
    </location>
</feature>
<feature type="transmembrane region" description="Helical" evidence="9">
    <location>
        <begin position="375"/>
        <end position="393"/>
    </location>
</feature>
<evidence type="ECO:0000256" key="6">
    <source>
        <dbReference type="ARBA" id="ARBA00022989"/>
    </source>
</evidence>
<evidence type="ECO:0000256" key="3">
    <source>
        <dbReference type="ARBA" id="ARBA00022676"/>
    </source>
</evidence>
<feature type="compositionally biased region" description="Low complexity" evidence="8">
    <location>
        <begin position="316"/>
        <end position="330"/>
    </location>
</feature>
<keyword evidence="2" id="KW-1003">Cell membrane</keyword>
<sequence length="567" mass="56608">MSARRPVLALTAVALVVRVATLDLQSFWSDEAATVGVLRHSFGGMLDAVWDGESTPPLFYVLMWAWSKLAGTGEIALRLPAAVLGAAAVPVVAALAARVAGCRRAPSGTGSRVEPSGTPGEPGGGSRMPDRAAVAAALLMALSPLTVWYSQEARAYALLILLAAGSTLALLRALEAPTRGRLAAWAALAIAAFWTHHFAVFLVAGQAGWALWALRARALPACCAIAAGGAALAPLLLHQRAAGRASFIADVPLHTRLAQLPKQVLVGYDGPADLPLGVLGAAAALTALVGLGLALTRARATEPEPGPGSRSGGGSASSRDAGPGTATPAGPDGGGTVAVPGPPADVVVLGVVAAGLVLPGLAAAVGQDFLLTRNLLGALPLVLALIAAGAAALPGRAGGAGAAAVAVLAAVGAVSAIAVADDPAYQRDDFRGAFHAALEGDIGPRLVVTDGESRIPASLYLGPGARVVPPGRVEDVLEIDVVVVAANEPGQKRATPALPVAAGVPPGFAPAGVVRGATWIVRRYVALPRPLGGVAQPTTVDPAAALALLPRGMPLALHVPVVPARSR</sequence>
<evidence type="ECO:0000256" key="7">
    <source>
        <dbReference type="ARBA" id="ARBA00023136"/>
    </source>
</evidence>
<dbReference type="GO" id="GO:0005886">
    <property type="term" value="C:plasma membrane"/>
    <property type="evidence" value="ECO:0007669"/>
    <property type="project" value="UniProtKB-SubCell"/>
</dbReference>
<dbReference type="EMBL" id="CP114014">
    <property type="protein sequence ID" value="XAY08095.1"/>
    <property type="molecule type" value="Genomic_DNA"/>
</dbReference>
<dbReference type="PANTHER" id="PTHR33908:SF11">
    <property type="entry name" value="MEMBRANE PROTEIN"/>
    <property type="match status" value="1"/>
</dbReference>
<feature type="transmembrane region" description="Helical" evidence="9">
    <location>
        <begin position="399"/>
        <end position="420"/>
    </location>
</feature>
<evidence type="ECO:0000256" key="1">
    <source>
        <dbReference type="ARBA" id="ARBA00004651"/>
    </source>
</evidence>
<feature type="transmembrane region" description="Helical" evidence="9">
    <location>
        <begin position="132"/>
        <end position="149"/>
    </location>
</feature>
<dbReference type="AlphaFoldDB" id="A0AAU7B261"/>
<keyword evidence="6 9" id="KW-1133">Transmembrane helix</keyword>
<gene>
    <name evidence="10" type="ORF">DSM112329_04991</name>
</gene>